<evidence type="ECO:0000256" key="1">
    <source>
        <dbReference type="SAM" id="MobiDB-lite"/>
    </source>
</evidence>
<feature type="region of interest" description="Disordered" evidence="1">
    <location>
        <begin position="311"/>
        <end position="332"/>
    </location>
</feature>
<organism evidence="3 4">
    <name type="scientific">Saccharopolyspora phatthalungensis</name>
    <dbReference type="NCBI Taxonomy" id="664693"/>
    <lineage>
        <taxon>Bacteria</taxon>
        <taxon>Bacillati</taxon>
        <taxon>Actinomycetota</taxon>
        <taxon>Actinomycetes</taxon>
        <taxon>Pseudonocardiales</taxon>
        <taxon>Pseudonocardiaceae</taxon>
        <taxon>Saccharopolyspora</taxon>
    </lineage>
</organism>
<proteinExistence type="predicted"/>
<feature type="transmembrane region" description="Helical" evidence="2">
    <location>
        <begin position="210"/>
        <end position="229"/>
    </location>
</feature>
<evidence type="ECO:0000313" key="3">
    <source>
        <dbReference type="EMBL" id="MBB5158679.1"/>
    </source>
</evidence>
<keyword evidence="2" id="KW-1133">Transmembrane helix</keyword>
<feature type="transmembrane region" description="Helical" evidence="2">
    <location>
        <begin position="140"/>
        <end position="161"/>
    </location>
</feature>
<keyword evidence="2" id="KW-0812">Transmembrane</keyword>
<accession>A0A840QIT3</accession>
<name>A0A840QIT3_9PSEU</name>
<gene>
    <name evidence="3" type="ORF">BJ970_006278</name>
</gene>
<dbReference type="Proteomes" id="UP000584374">
    <property type="component" value="Unassembled WGS sequence"/>
</dbReference>
<feature type="transmembrane region" description="Helical" evidence="2">
    <location>
        <begin position="241"/>
        <end position="265"/>
    </location>
</feature>
<dbReference type="EMBL" id="JACHIW010000002">
    <property type="protein sequence ID" value="MBB5158679.1"/>
    <property type="molecule type" value="Genomic_DNA"/>
</dbReference>
<evidence type="ECO:0000313" key="4">
    <source>
        <dbReference type="Proteomes" id="UP000584374"/>
    </source>
</evidence>
<protein>
    <submittedName>
        <fullName evidence="3">Uncharacterized protein</fullName>
    </submittedName>
</protein>
<keyword evidence="2" id="KW-0472">Membrane</keyword>
<feature type="transmembrane region" description="Helical" evidence="2">
    <location>
        <begin position="277"/>
        <end position="295"/>
    </location>
</feature>
<keyword evidence="4" id="KW-1185">Reference proteome</keyword>
<sequence length="332" mass="35918">MAVVEWAENCSAPHELCTEKMAASARMHLKCAQRVLRRTWWPRRAHGVDSALAHIHAAHVLVLRMVSLEDLRGMLPDLLMLIEDALPPEDRRRLSVERIFKSSADGRLIASQQQTVIDAVREAYWVQEREIVRERSFSHLVWYWTSGLLCMAVAIAVVSFLNQKLLPMCFGPTPNALPLTEQIVVCPLGEAPFKQNRDASFEAAASSFDYAVIEAAGFVAAAVTAAAALRQLKGSPTPSNVPLALACLKLPAGAVTAVLGILLMRADFVPGLSSLDSSAQIVGWAVIFGAAQHLFTKAVDARGREVMEAVPSPQPATAAAAPPSRAPLYGRA</sequence>
<comment type="caution">
    <text evidence="3">The sequence shown here is derived from an EMBL/GenBank/DDBJ whole genome shotgun (WGS) entry which is preliminary data.</text>
</comment>
<evidence type="ECO:0000256" key="2">
    <source>
        <dbReference type="SAM" id="Phobius"/>
    </source>
</evidence>
<dbReference type="AlphaFoldDB" id="A0A840QIT3"/>
<reference evidence="3 4" key="1">
    <citation type="submission" date="2020-08" db="EMBL/GenBank/DDBJ databases">
        <title>Sequencing the genomes of 1000 actinobacteria strains.</title>
        <authorList>
            <person name="Klenk H.-P."/>
        </authorList>
    </citation>
    <scope>NUCLEOTIDE SEQUENCE [LARGE SCALE GENOMIC DNA]</scope>
    <source>
        <strain evidence="3 4">DSM 45584</strain>
    </source>
</reference>
<dbReference type="RefSeq" id="WP_184730591.1">
    <property type="nucleotide sequence ID" value="NZ_JACHIW010000002.1"/>
</dbReference>